<dbReference type="PANTHER" id="PTHR36503">
    <property type="entry name" value="BLR2520 PROTEIN"/>
    <property type="match status" value="1"/>
</dbReference>
<dbReference type="PANTHER" id="PTHR36503:SF1">
    <property type="entry name" value="BLR2520 PROTEIN"/>
    <property type="match status" value="1"/>
</dbReference>
<gene>
    <name evidence="1" type="ORF">FAB82_14485</name>
</gene>
<name>A0A4S8QGI9_9ACTN</name>
<evidence type="ECO:0000313" key="1">
    <source>
        <dbReference type="EMBL" id="THV40479.1"/>
    </source>
</evidence>
<sequence>MTAIETVIIETPDTAAAEAFYAAAFGLGDELGFRASEAPTSGFRGFTMSLIVSQPSTVDSLHSTALEAGATEIKPATKSFWGYGSALQAPDGTIWTIASSSKKDTGLATREIDDIVILLGVDDVAATKKFYVGKGLEVSKSFGSKYVEFATADKHIKLSLYGRKAAAKNAGVSPDGSGSHRIVIRGDAGTFTDPDGFVWEAA</sequence>
<dbReference type="InterPro" id="IPR029068">
    <property type="entry name" value="Glyas_Bleomycin-R_OHBP_Dase"/>
</dbReference>
<accession>A0A4S8QGI9</accession>
<dbReference type="Gene3D" id="3.10.180.10">
    <property type="entry name" value="2,3-Dihydroxybiphenyl 1,2-Dioxygenase, domain 1"/>
    <property type="match status" value="2"/>
</dbReference>
<dbReference type="RefSeq" id="WP_136535254.1">
    <property type="nucleotide sequence ID" value="NZ_STGY01000056.1"/>
</dbReference>
<dbReference type="EMBL" id="STGY01000056">
    <property type="protein sequence ID" value="THV40479.1"/>
    <property type="molecule type" value="Genomic_DNA"/>
</dbReference>
<proteinExistence type="predicted"/>
<organism evidence="1 2">
    <name type="scientific">Glycomyces buryatensis</name>
    <dbReference type="NCBI Taxonomy" id="2570927"/>
    <lineage>
        <taxon>Bacteria</taxon>
        <taxon>Bacillati</taxon>
        <taxon>Actinomycetota</taxon>
        <taxon>Actinomycetes</taxon>
        <taxon>Glycomycetales</taxon>
        <taxon>Glycomycetaceae</taxon>
        <taxon>Glycomyces</taxon>
    </lineage>
</organism>
<protein>
    <submittedName>
        <fullName evidence="1">Glyoxalase</fullName>
    </submittedName>
</protein>
<reference evidence="2" key="1">
    <citation type="submission" date="2019-04" db="EMBL/GenBank/DDBJ databases">
        <title>Nocardioides xinjiangensis sp. nov.</title>
        <authorList>
            <person name="Liu S."/>
        </authorList>
    </citation>
    <scope>NUCLEOTIDE SEQUENCE [LARGE SCALE GENOMIC DNA]</scope>
    <source>
        <strain evidence="2">18</strain>
    </source>
</reference>
<evidence type="ECO:0000313" key="2">
    <source>
        <dbReference type="Proteomes" id="UP000308760"/>
    </source>
</evidence>
<dbReference type="Proteomes" id="UP000308760">
    <property type="component" value="Unassembled WGS sequence"/>
</dbReference>
<dbReference type="OrthoDB" id="4825162at2"/>
<comment type="caution">
    <text evidence="1">The sequence shown here is derived from an EMBL/GenBank/DDBJ whole genome shotgun (WGS) entry which is preliminary data.</text>
</comment>
<dbReference type="AlphaFoldDB" id="A0A4S8QGI9"/>
<dbReference type="SUPFAM" id="SSF54593">
    <property type="entry name" value="Glyoxalase/Bleomycin resistance protein/Dihydroxybiphenyl dioxygenase"/>
    <property type="match status" value="2"/>
</dbReference>
<keyword evidence="2" id="KW-1185">Reference proteome</keyword>
<reference evidence="1 2" key="2">
    <citation type="submission" date="2019-05" db="EMBL/GenBank/DDBJ databases">
        <title>Glycomyces buryatensis sp. nov.</title>
        <authorList>
            <person name="Nikitina E."/>
        </authorList>
    </citation>
    <scope>NUCLEOTIDE SEQUENCE [LARGE SCALE GENOMIC DNA]</scope>
    <source>
        <strain evidence="1 2">18</strain>
    </source>
</reference>